<reference evidence="3" key="1">
    <citation type="submission" date="2006-08" db="EMBL/GenBank/DDBJ databases">
        <title>Complete sequence of Alkalilimnicola ehrilichei MLHE-1.</title>
        <authorList>
            <person name="Copeland A."/>
            <person name="Lucas S."/>
            <person name="Lapidus A."/>
            <person name="Barry K."/>
            <person name="Detter J.C."/>
            <person name="Glavina del Rio T."/>
            <person name="Hammon N."/>
            <person name="Israni S."/>
            <person name="Dalin E."/>
            <person name="Tice H."/>
            <person name="Pitluck S."/>
            <person name="Sims D."/>
            <person name="Brettin T."/>
            <person name="Bruce D."/>
            <person name="Han C."/>
            <person name="Tapia R."/>
            <person name="Gilna P."/>
            <person name="Schmutz J."/>
            <person name="Larimer F."/>
            <person name="Land M."/>
            <person name="Hauser L."/>
            <person name="Kyrpides N."/>
            <person name="Mikhailova N."/>
            <person name="Oremland R.S."/>
            <person name="Hoeft S.E."/>
            <person name="Switzer-Blum J."/>
            <person name="Kulp T."/>
            <person name="King G."/>
            <person name="Tabita R."/>
            <person name="Witte B."/>
            <person name="Santini J.M."/>
            <person name="Basu P."/>
            <person name="Hollibaugh J.T."/>
            <person name="Xie G."/>
            <person name="Stolz J.F."/>
            <person name="Richardson P."/>
        </authorList>
    </citation>
    <scope>NUCLEOTIDE SEQUENCE [LARGE SCALE GENOMIC DNA]</scope>
    <source>
        <strain evidence="3">ATCC BAA-1101 / DSM 17681 / MLHE-1</strain>
    </source>
</reference>
<keyword evidence="3" id="KW-1185">Reference proteome</keyword>
<dbReference type="Proteomes" id="UP000001962">
    <property type="component" value="Chromosome"/>
</dbReference>
<dbReference type="eggNOG" id="COG2105">
    <property type="taxonomic scope" value="Bacteria"/>
</dbReference>
<dbReference type="Gene3D" id="3.10.490.10">
    <property type="entry name" value="Gamma-glutamyl cyclotransferase-like"/>
    <property type="match status" value="1"/>
</dbReference>
<dbReference type="SUPFAM" id="SSF110857">
    <property type="entry name" value="Gamma-glutamyl cyclotransferase-like"/>
    <property type="match status" value="1"/>
</dbReference>
<gene>
    <name evidence="2" type="ordered locus">Mlg_0302</name>
</gene>
<evidence type="ECO:0000313" key="2">
    <source>
        <dbReference type="EMBL" id="ABI55657.1"/>
    </source>
</evidence>
<evidence type="ECO:0000313" key="3">
    <source>
        <dbReference type="Proteomes" id="UP000001962"/>
    </source>
</evidence>
<name>Q0ABY0_ALKEH</name>
<dbReference type="KEGG" id="aeh:Mlg_0302"/>
<dbReference type="OrthoDB" id="482277at2"/>
<dbReference type="CDD" id="cd06661">
    <property type="entry name" value="GGCT_like"/>
    <property type="match status" value="1"/>
</dbReference>
<dbReference type="InterPro" id="IPR013024">
    <property type="entry name" value="GGCT-like"/>
</dbReference>
<dbReference type="InterPro" id="IPR036568">
    <property type="entry name" value="GGCT-like_sf"/>
</dbReference>
<dbReference type="EMBL" id="CP000453">
    <property type="protein sequence ID" value="ABI55657.1"/>
    <property type="molecule type" value="Genomic_DNA"/>
</dbReference>
<organism evidence="2 3">
    <name type="scientific">Alkalilimnicola ehrlichii (strain ATCC BAA-1101 / DSM 17681 / MLHE-1)</name>
    <dbReference type="NCBI Taxonomy" id="187272"/>
    <lineage>
        <taxon>Bacteria</taxon>
        <taxon>Pseudomonadati</taxon>
        <taxon>Pseudomonadota</taxon>
        <taxon>Gammaproteobacteria</taxon>
        <taxon>Chromatiales</taxon>
        <taxon>Ectothiorhodospiraceae</taxon>
        <taxon>Alkalilimnicola</taxon>
    </lineage>
</organism>
<sequence>MGPRELFVYGTLIHGAPDPTVREAMDRYALMGPRAWVRGELLDLGPYPGAIPATRSDSRIEGRIVTLLQPKRLLPLLDDYEGATPHRPEAGLYRREVVRARPGKGPPRPVWIYWLNRVPRNAVRLPDGRWPA</sequence>
<proteinExistence type="predicted"/>
<feature type="domain" description="Gamma-glutamylcyclotransferase AIG2-like" evidence="1">
    <location>
        <begin position="6"/>
        <end position="131"/>
    </location>
</feature>
<dbReference type="HOGENOM" id="CLU_083466_4_0_6"/>
<dbReference type="InterPro" id="IPR009288">
    <property type="entry name" value="AIG2-like_dom"/>
</dbReference>
<protein>
    <recommendedName>
        <fullName evidence="1">Gamma-glutamylcyclotransferase AIG2-like domain-containing protein</fullName>
    </recommendedName>
</protein>
<evidence type="ECO:0000259" key="1">
    <source>
        <dbReference type="Pfam" id="PF06094"/>
    </source>
</evidence>
<dbReference type="AlphaFoldDB" id="Q0ABY0"/>
<dbReference type="RefSeq" id="WP_011628053.1">
    <property type="nucleotide sequence ID" value="NC_008340.1"/>
</dbReference>
<accession>Q0ABY0</accession>
<dbReference type="Pfam" id="PF06094">
    <property type="entry name" value="GGACT"/>
    <property type="match status" value="1"/>
</dbReference>